<dbReference type="NCBIfam" id="TIGR01549">
    <property type="entry name" value="HAD-SF-IA-v1"/>
    <property type="match status" value="1"/>
</dbReference>
<name>A0A919KQU9_9ACTN</name>
<reference evidence="1" key="1">
    <citation type="journal article" date="2014" name="Int. J. Syst. Evol. Microbiol.">
        <title>Complete genome sequence of Corynebacterium casei LMG S-19264T (=DSM 44701T), isolated from a smear-ripened cheese.</title>
        <authorList>
            <consortium name="US DOE Joint Genome Institute (JGI-PGF)"/>
            <person name="Walter F."/>
            <person name="Albersmeier A."/>
            <person name="Kalinowski J."/>
            <person name="Ruckert C."/>
        </authorList>
    </citation>
    <scope>NUCLEOTIDE SEQUENCE</scope>
    <source>
        <strain evidence="1">JCM 4646</strain>
    </source>
</reference>
<dbReference type="Gene3D" id="3.40.50.1000">
    <property type="entry name" value="HAD superfamily/HAD-like"/>
    <property type="match status" value="1"/>
</dbReference>
<dbReference type="Pfam" id="PF00702">
    <property type="entry name" value="Hydrolase"/>
    <property type="match status" value="1"/>
</dbReference>
<dbReference type="InterPro" id="IPR023214">
    <property type="entry name" value="HAD_sf"/>
</dbReference>
<keyword evidence="2" id="KW-1185">Reference proteome</keyword>
<dbReference type="GeneID" id="95353108"/>
<dbReference type="Proteomes" id="UP000617734">
    <property type="component" value="Unassembled WGS sequence"/>
</dbReference>
<dbReference type="PRINTS" id="PR00413">
    <property type="entry name" value="HADHALOGNASE"/>
</dbReference>
<proteinExistence type="predicted"/>
<accession>A0A919KQU9</accession>
<reference evidence="1" key="2">
    <citation type="submission" date="2020-09" db="EMBL/GenBank/DDBJ databases">
        <authorList>
            <person name="Sun Q."/>
            <person name="Ohkuma M."/>
        </authorList>
    </citation>
    <scope>NUCLEOTIDE SEQUENCE</scope>
    <source>
        <strain evidence="1">JCM 4646</strain>
    </source>
</reference>
<sequence length="220" mass="22921">MPKLVLIDLDHTLIERRVPVADSVARFCAARGLGQDAARRLAAALKDRTSPDTFAALREPLGLPGSTEELWAAYVAALAADVTHEPATLTGLDRLRAAGWTVGVLSNGVTDVQRAKIHAAGIHHHVDAVCISEEAGARKPDPEVFRIAAERCGLPLSSATWMVGNNPATDITGATAAGIRSLWISAGRPWTADQPATPDHIEDDVAGAAGHLLALTGAGG</sequence>
<evidence type="ECO:0000313" key="2">
    <source>
        <dbReference type="Proteomes" id="UP000617734"/>
    </source>
</evidence>
<dbReference type="EMBL" id="BNBO01000011">
    <property type="protein sequence ID" value="GHH68832.1"/>
    <property type="molecule type" value="Genomic_DNA"/>
</dbReference>
<dbReference type="PANTHER" id="PTHR47478">
    <property type="match status" value="1"/>
</dbReference>
<dbReference type="SFLD" id="SFLDS00003">
    <property type="entry name" value="Haloacid_Dehalogenase"/>
    <property type="match status" value="1"/>
</dbReference>
<dbReference type="SFLD" id="SFLDG01129">
    <property type="entry name" value="C1.5:_HAD__Beta-PGM__Phosphata"/>
    <property type="match status" value="1"/>
</dbReference>
<dbReference type="InterPro" id="IPR052550">
    <property type="entry name" value="Pyrimidine_5'-ntase_YjjG"/>
</dbReference>
<dbReference type="Gene3D" id="1.10.150.520">
    <property type="match status" value="1"/>
</dbReference>
<evidence type="ECO:0008006" key="3">
    <source>
        <dbReference type="Google" id="ProtNLM"/>
    </source>
</evidence>
<protein>
    <recommendedName>
        <fullName evidence="3">Hydrolase</fullName>
    </recommendedName>
</protein>
<comment type="caution">
    <text evidence="1">The sequence shown here is derived from an EMBL/GenBank/DDBJ whole genome shotgun (WGS) entry which is preliminary data.</text>
</comment>
<dbReference type="InterPro" id="IPR036412">
    <property type="entry name" value="HAD-like_sf"/>
</dbReference>
<gene>
    <name evidence="1" type="ORF">GCM10018781_26520</name>
</gene>
<evidence type="ECO:0000313" key="1">
    <source>
        <dbReference type="EMBL" id="GHH68832.1"/>
    </source>
</evidence>
<dbReference type="PANTHER" id="PTHR47478:SF1">
    <property type="entry name" value="PYRIMIDINE 5'-NUCLEOTIDASE YJJG"/>
    <property type="match status" value="1"/>
</dbReference>
<dbReference type="SUPFAM" id="SSF56784">
    <property type="entry name" value="HAD-like"/>
    <property type="match status" value="1"/>
</dbReference>
<dbReference type="RefSeq" id="WP_190210998.1">
    <property type="nucleotide sequence ID" value="NZ_BNBO01000011.1"/>
</dbReference>
<dbReference type="AlphaFoldDB" id="A0A919KQU9"/>
<dbReference type="InterPro" id="IPR006439">
    <property type="entry name" value="HAD-SF_hydro_IA"/>
</dbReference>
<organism evidence="1 2">
    <name type="scientific">Kitasatospora indigofera</name>
    <dbReference type="NCBI Taxonomy" id="67307"/>
    <lineage>
        <taxon>Bacteria</taxon>
        <taxon>Bacillati</taxon>
        <taxon>Actinomycetota</taxon>
        <taxon>Actinomycetes</taxon>
        <taxon>Kitasatosporales</taxon>
        <taxon>Streptomycetaceae</taxon>
        <taxon>Kitasatospora</taxon>
    </lineage>
</organism>